<dbReference type="PROSITE" id="PS50994">
    <property type="entry name" value="INTEGRASE"/>
    <property type="match status" value="1"/>
</dbReference>
<dbReference type="Pfam" id="PF17919">
    <property type="entry name" value="RT_RNaseH_2"/>
    <property type="match status" value="1"/>
</dbReference>
<dbReference type="InterPro" id="IPR043128">
    <property type="entry name" value="Rev_trsase/Diguanyl_cyclase"/>
</dbReference>
<dbReference type="GO" id="GO:0004523">
    <property type="term" value="F:RNA-DNA hybrid ribonuclease activity"/>
    <property type="evidence" value="ECO:0007669"/>
    <property type="project" value="InterPro"/>
</dbReference>
<evidence type="ECO:0000259" key="2">
    <source>
        <dbReference type="PROSITE" id="PS50879"/>
    </source>
</evidence>
<dbReference type="Pfam" id="PF13456">
    <property type="entry name" value="RVT_3"/>
    <property type="match status" value="1"/>
</dbReference>
<accession>A0AA88W6L4</accession>
<dbReference type="Pfam" id="PF00665">
    <property type="entry name" value="rve"/>
    <property type="match status" value="1"/>
</dbReference>
<evidence type="ECO:0000256" key="1">
    <source>
        <dbReference type="SAM" id="MobiDB-lite"/>
    </source>
</evidence>
<dbReference type="PROSITE" id="PS50879">
    <property type="entry name" value="RNASE_H_1"/>
    <property type="match status" value="1"/>
</dbReference>
<comment type="caution">
    <text evidence="4">The sequence shown here is derived from an EMBL/GenBank/DDBJ whole genome shotgun (WGS) entry which is preliminary data.</text>
</comment>
<dbReference type="Gene3D" id="3.30.420.10">
    <property type="entry name" value="Ribonuclease H-like superfamily/Ribonuclease H"/>
    <property type="match status" value="2"/>
</dbReference>
<feature type="domain" description="RNase H type-1" evidence="2">
    <location>
        <begin position="418"/>
        <end position="547"/>
    </location>
</feature>
<feature type="region of interest" description="Disordered" evidence="1">
    <location>
        <begin position="1"/>
        <end position="28"/>
    </location>
</feature>
<dbReference type="Proteomes" id="UP001188597">
    <property type="component" value="Unassembled WGS sequence"/>
</dbReference>
<evidence type="ECO:0000313" key="5">
    <source>
        <dbReference type="Proteomes" id="UP001188597"/>
    </source>
</evidence>
<dbReference type="InterPro" id="IPR001584">
    <property type="entry name" value="Integrase_cat-core"/>
</dbReference>
<dbReference type="SUPFAM" id="SSF56672">
    <property type="entry name" value="DNA/RNA polymerases"/>
    <property type="match status" value="1"/>
</dbReference>
<dbReference type="GO" id="GO:0003676">
    <property type="term" value="F:nucleic acid binding"/>
    <property type="evidence" value="ECO:0007669"/>
    <property type="project" value="InterPro"/>
</dbReference>
<dbReference type="PANTHER" id="PTHR48475:SF2">
    <property type="entry name" value="RIBONUCLEASE H"/>
    <property type="match status" value="1"/>
</dbReference>
<keyword evidence="5" id="KW-1185">Reference proteome</keyword>
<organism evidence="4 5">
    <name type="scientific">Escallonia herrerae</name>
    <dbReference type="NCBI Taxonomy" id="1293975"/>
    <lineage>
        <taxon>Eukaryota</taxon>
        <taxon>Viridiplantae</taxon>
        <taxon>Streptophyta</taxon>
        <taxon>Embryophyta</taxon>
        <taxon>Tracheophyta</taxon>
        <taxon>Spermatophyta</taxon>
        <taxon>Magnoliopsida</taxon>
        <taxon>eudicotyledons</taxon>
        <taxon>Gunneridae</taxon>
        <taxon>Pentapetalae</taxon>
        <taxon>asterids</taxon>
        <taxon>campanulids</taxon>
        <taxon>Escalloniales</taxon>
        <taxon>Escalloniaceae</taxon>
        <taxon>Escallonia</taxon>
    </lineage>
</organism>
<dbReference type="SUPFAM" id="SSF53098">
    <property type="entry name" value="Ribonuclease H-like"/>
    <property type="match status" value="2"/>
</dbReference>
<dbReference type="Pfam" id="PF17921">
    <property type="entry name" value="Integrase_H2C2"/>
    <property type="match status" value="1"/>
</dbReference>
<dbReference type="AlphaFoldDB" id="A0AA88W6L4"/>
<proteinExistence type="predicted"/>
<protein>
    <submittedName>
        <fullName evidence="4">Uncharacterized protein</fullName>
    </submittedName>
</protein>
<feature type="domain" description="Integrase catalytic" evidence="3">
    <location>
        <begin position="703"/>
        <end position="817"/>
    </location>
</feature>
<dbReference type="InterPro" id="IPR012337">
    <property type="entry name" value="RNaseH-like_sf"/>
</dbReference>
<dbReference type="InterPro" id="IPR043502">
    <property type="entry name" value="DNA/RNA_pol_sf"/>
</dbReference>
<name>A0AA88W6L4_9ASTE</name>
<dbReference type="EMBL" id="JAVXUP010000813">
    <property type="protein sequence ID" value="KAK3020438.1"/>
    <property type="molecule type" value="Genomic_DNA"/>
</dbReference>
<dbReference type="InterPro" id="IPR041588">
    <property type="entry name" value="Integrase_H2C2"/>
</dbReference>
<dbReference type="Gene3D" id="1.10.340.70">
    <property type="match status" value="1"/>
</dbReference>
<sequence>MEEREDREENAGTINTTSGGIVAGGSSSKARKAYAREVCVTSPPPNKKLKMVPAATITFSDDDSKDIKIPHDDPLVITIKAGNFDVKRVLIDNGSSVEILFHDAFKKMNIPTDRLRKMDTPLYEFSNHPVAAEGIIALPVAIGTPLAQANFMFDFVVLQAVVSTYHLKMKFPTEHGIGEVKGDQTTARQCYVTSCRSKNKEALIIEDLREDTKMQRGEPVEDLVSIEVYPGEESKMVRIGSNFKEDTKLELNFVWTDDCQKSFEELKTYLSSPPLLSKPLPGENLFLYLSVTEAAFSTVLIREEDEVQKPIYYINKVLQDVETRYPKIDKIALALIISAKRLRPYFQSHTIIVLTDQPLRKVLLSPEVSGRLVNWFVELGEFDIEYKPRTTIKAQALVDFIVECTLPEEPPQLVISAAPDPWNLYVDGSSALGSSRAGLILISLEGFTIEYALRFGFQASNNEAEYEALLAGIRLAHALKVDSLSVHSYSQLVVNHVLGDYKARDERMAQYLNLVKTSAVKFQNFTIRQIPRDQNTQADTLSRLASAKEIDVRHPIYLEFLKDCSISSQTEVKTIEQEPYWMDMIVTYLSIGELPSERHEARNLHVKAARYALVEGTLYKKSFSLPYLRCLRPSESIYALQEVHEGICGQHLGGRTLAQKILRQGYYWPTMQRDAIEITRRCDKCQKFAPISHTPVVLFTSIVSPIPFAVWRMDLLGPFPMASSQRRFVIVSIDYFTKWIEAESLATITSAKCEDFFWKNVVCRFGVPRALVVDNGKQFDNNNFLTFCTNLSIDLRFTSVAHPQSNGQTENMNRSIL</sequence>
<dbReference type="CDD" id="cd09279">
    <property type="entry name" value="RNase_HI_like"/>
    <property type="match status" value="1"/>
</dbReference>
<reference evidence="4" key="1">
    <citation type="submission" date="2022-12" db="EMBL/GenBank/DDBJ databases">
        <title>Draft genome assemblies for two species of Escallonia (Escalloniales).</title>
        <authorList>
            <person name="Chanderbali A."/>
            <person name="Dervinis C."/>
            <person name="Anghel I."/>
            <person name="Soltis D."/>
            <person name="Soltis P."/>
            <person name="Zapata F."/>
        </authorList>
    </citation>
    <scope>NUCLEOTIDE SEQUENCE</scope>
    <source>
        <strain evidence="4">UCBG64.0493</strain>
        <tissue evidence="4">Leaf</tissue>
    </source>
</reference>
<evidence type="ECO:0000259" key="3">
    <source>
        <dbReference type="PROSITE" id="PS50994"/>
    </source>
</evidence>
<feature type="compositionally biased region" description="Basic and acidic residues" evidence="1">
    <location>
        <begin position="1"/>
        <end position="10"/>
    </location>
</feature>
<dbReference type="Gene3D" id="3.30.70.270">
    <property type="match status" value="1"/>
</dbReference>
<evidence type="ECO:0000313" key="4">
    <source>
        <dbReference type="EMBL" id="KAK3020438.1"/>
    </source>
</evidence>
<dbReference type="GO" id="GO:0015074">
    <property type="term" value="P:DNA integration"/>
    <property type="evidence" value="ECO:0007669"/>
    <property type="project" value="InterPro"/>
</dbReference>
<dbReference type="PANTHER" id="PTHR48475">
    <property type="entry name" value="RIBONUCLEASE H"/>
    <property type="match status" value="1"/>
</dbReference>
<dbReference type="InterPro" id="IPR041577">
    <property type="entry name" value="RT_RNaseH_2"/>
</dbReference>
<gene>
    <name evidence="4" type="ORF">RJ639_047562</name>
</gene>
<dbReference type="InterPro" id="IPR036397">
    <property type="entry name" value="RNaseH_sf"/>
</dbReference>
<dbReference type="InterPro" id="IPR002156">
    <property type="entry name" value="RNaseH_domain"/>
</dbReference>
<dbReference type="CDD" id="cd00303">
    <property type="entry name" value="retropepsin_like"/>
    <property type="match status" value="1"/>
</dbReference>